<gene>
    <name evidence="2" type="ORF">A3H26_01395</name>
</gene>
<keyword evidence="1" id="KW-0812">Transmembrane</keyword>
<comment type="caution">
    <text evidence="2">The sequence shown here is derived from an EMBL/GenBank/DDBJ whole genome shotgun (WGS) entry which is preliminary data.</text>
</comment>
<evidence type="ECO:0000313" key="3">
    <source>
        <dbReference type="Proteomes" id="UP000177763"/>
    </source>
</evidence>
<dbReference type="AlphaFoldDB" id="A0A1F4VHZ6"/>
<feature type="transmembrane region" description="Helical" evidence="1">
    <location>
        <begin position="112"/>
        <end position="133"/>
    </location>
</feature>
<keyword evidence="1" id="KW-1133">Transmembrane helix</keyword>
<evidence type="ECO:0000313" key="2">
    <source>
        <dbReference type="EMBL" id="OGC56936.1"/>
    </source>
</evidence>
<dbReference type="STRING" id="1802630.A3H26_01395"/>
<dbReference type="Proteomes" id="UP000177763">
    <property type="component" value="Unassembled WGS sequence"/>
</dbReference>
<organism evidence="2 3">
    <name type="scientific">candidate division WWE3 bacterium RIFCSPLOWO2_12_FULL_36_10</name>
    <dbReference type="NCBI Taxonomy" id="1802630"/>
    <lineage>
        <taxon>Bacteria</taxon>
        <taxon>Katanobacteria</taxon>
    </lineage>
</organism>
<feature type="transmembrane region" description="Helical" evidence="1">
    <location>
        <begin position="28"/>
        <end position="46"/>
    </location>
</feature>
<reference evidence="2 3" key="1">
    <citation type="journal article" date="2016" name="Nat. Commun.">
        <title>Thousands of microbial genomes shed light on interconnected biogeochemical processes in an aquifer system.</title>
        <authorList>
            <person name="Anantharaman K."/>
            <person name="Brown C.T."/>
            <person name="Hug L.A."/>
            <person name="Sharon I."/>
            <person name="Castelle C.J."/>
            <person name="Probst A.J."/>
            <person name="Thomas B.C."/>
            <person name="Singh A."/>
            <person name="Wilkins M.J."/>
            <person name="Karaoz U."/>
            <person name="Brodie E.L."/>
            <person name="Williams K.H."/>
            <person name="Hubbard S.S."/>
            <person name="Banfield J.F."/>
        </authorList>
    </citation>
    <scope>NUCLEOTIDE SEQUENCE [LARGE SCALE GENOMIC DNA]</scope>
</reference>
<sequence>MRAMLVRIVILAVSLAVSVLQAHFSVRVLWATVLFVASTEYLVMFWHRLSLSARLENKLLRNLTPIFPNPYLNFKQLVFKMLGDKSIAFLHIVLAILLSILWRFDLVNSTSVKWMCCYGLIMLIGWIIWWVWVDDWTERLKNYLA</sequence>
<name>A0A1F4VHZ6_UNCKA</name>
<feature type="transmembrane region" description="Helical" evidence="1">
    <location>
        <begin position="87"/>
        <end position="106"/>
    </location>
</feature>
<proteinExistence type="predicted"/>
<evidence type="ECO:0000256" key="1">
    <source>
        <dbReference type="SAM" id="Phobius"/>
    </source>
</evidence>
<dbReference type="EMBL" id="MEVN01000026">
    <property type="protein sequence ID" value="OGC56936.1"/>
    <property type="molecule type" value="Genomic_DNA"/>
</dbReference>
<accession>A0A1F4VHZ6</accession>
<keyword evidence="1" id="KW-0472">Membrane</keyword>
<protein>
    <submittedName>
        <fullName evidence="2">Uncharacterized protein</fullName>
    </submittedName>
</protein>